<proteinExistence type="inferred from homology"/>
<comment type="similarity">
    <text evidence="1">Belongs to the fungal fucose-specific lectin family.</text>
</comment>
<sequence length="150" mass="15879">MPYKFDSVNSGNTIKFFKVDPNNGNLLEQSNFNPAAGFGNGMPTSPINAVALPAAGGSFDRYHVFYLSSGSSSSQGILQERYWTPSTGWQTGSVGGLNFAVQATSTISSAMWMDGSTLNIRIYVTNTAGNIAEIGLGNNPSGWVLIRTVG</sequence>
<organism evidence="2 3">
    <name type="scientific">Dactylellina haptotyla (strain CBS 200.50)</name>
    <name type="common">Nematode-trapping fungus</name>
    <name type="synonym">Monacrosporium haptotylum</name>
    <dbReference type="NCBI Taxonomy" id="1284197"/>
    <lineage>
        <taxon>Eukaryota</taxon>
        <taxon>Fungi</taxon>
        <taxon>Dikarya</taxon>
        <taxon>Ascomycota</taxon>
        <taxon>Pezizomycotina</taxon>
        <taxon>Orbiliomycetes</taxon>
        <taxon>Orbiliales</taxon>
        <taxon>Orbiliaceae</taxon>
        <taxon>Dactylellina</taxon>
    </lineage>
</organism>
<reference evidence="3" key="2">
    <citation type="submission" date="2013-04" db="EMBL/GenBank/DDBJ databases">
        <title>Genomic mechanisms accounting for the adaptation to parasitism in nematode-trapping fungi.</title>
        <authorList>
            <person name="Ahren D.G."/>
        </authorList>
    </citation>
    <scope>NUCLEOTIDE SEQUENCE [LARGE SCALE GENOMIC DNA]</scope>
    <source>
        <strain evidence="3">CBS 200.50</strain>
    </source>
</reference>
<dbReference type="Gene3D" id="2.120.10.70">
    <property type="entry name" value="Fucose-specific lectin"/>
    <property type="match status" value="1"/>
</dbReference>
<evidence type="ECO:0000313" key="3">
    <source>
        <dbReference type="Proteomes" id="UP000015100"/>
    </source>
</evidence>
<name>S7ZZZ8_DACHA</name>
<evidence type="ECO:0000256" key="1">
    <source>
        <dbReference type="ARBA" id="ARBA00009042"/>
    </source>
</evidence>
<dbReference type="AlphaFoldDB" id="S7ZZZ8"/>
<evidence type="ECO:0000313" key="2">
    <source>
        <dbReference type="EMBL" id="EPS36014.1"/>
    </source>
</evidence>
<gene>
    <name evidence="2" type="ORF">H072_10471</name>
</gene>
<comment type="caution">
    <text evidence="2">The sequence shown here is derived from an EMBL/GenBank/DDBJ whole genome shotgun (WGS) entry which is preliminary data.</text>
</comment>
<dbReference type="InterPro" id="IPR012475">
    <property type="entry name" value="Fungal_lectin"/>
</dbReference>
<dbReference type="SUPFAM" id="SSF89372">
    <property type="entry name" value="Fucose-specific lectin"/>
    <property type="match status" value="1"/>
</dbReference>
<dbReference type="Pfam" id="PF07938">
    <property type="entry name" value="Fungal_lectin"/>
    <property type="match status" value="1"/>
</dbReference>
<protein>
    <submittedName>
        <fullName evidence="2">Uncharacterized protein</fullName>
    </submittedName>
</protein>
<accession>S7ZZZ8</accession>
<dbReference type="Proteomes" id="UP000015100">
    <property type="component" value="Unassembled WGS sequence"/>
</dbReference>
<keyword evidence="3" id="KW-1185">Reference proteome</keyword>
<dbReference type="HOGENOM" id="CLU_1740463_0_0_1"/>
<reference evidence="2 3" key="1">
    <citation type="journal article" date="2013" name="PLoS Genet.">
        <title>Genomic mechanisms accounting for the adaptation to parasitism in nematode-trapping fungi.</title>
        <authorList>
            <person name="Meerupati T."/>
            <person name="Andersson K.M."/>
            <person name="Friman E."/>
            <person name="Kumar D."/>
            <person name="Tunlid A."/>
            <person name="Ahren D."/>
        </authorList>
    </citation>
    <scope>NUCLEOTIDE SEQUENCE [LARGE SCALE GENOMIC DNA]</scope>
    <source>
        <strain evidence="2 3">CBS 200.50</strain>
    </source>
</reference>
<dbReference type="EMBL" id="AQGS01000985">
    <property type="protein sequence ID" value="EPS36014.1"/>
    <property type="molecule type" value="Genomic_DNA"/>
</dbReference>